<name>A0ABW7G3I3_9BURK</name>
<feature type="domain" description="Ice-binding protein C-terminal" evidence="2">
    <location>
        <begin position="183"/>
        <end position="206"/>
    </location>
</feature>
<organism evidence="3 4">
    <name type="scientific">Pelomonas nitida</name>
    <dbReference type="NCBI Taxonomy" id="3299027"/>
    <lineage>
        <taxon>Bacteria</taxon>
        <taxon>Pseudomonadati</taxon>
        <taxon>Pseudomonadota</taxon>
        <taxon>Betaproteobacteria</taxon>
        <taxon>Burkholderiales</taxon>
        <taxon>Sphaerotilaceae</taxon>
        <taxon>Roseateles</taxon>
    </lineage>
</organism>
<gene>
    <name evidence="3" type="ORF">ACG00X_06645</name>
</gene>
<evidence type="ECO:0000313" key="3">
    <source>
        <dbReference type="EMBL" id="MFG6456507.1"/>
    </source>
</evidence>
<dbReference type="Pfam" id="PF07589">
    <property type="entry name" value="PEP-CTERM"/>
    <property type="match status" value="1"/>
</dbReference>
<feature type="chain" id="PRO_5047463827" evidence="1">
    <location>
        <begin position="24"/>
        <end position="208"/>
    </location>
</feature>
<dbReference type="InterPro" id="IPR013424">
    <property type="entry name" value="Ice-binding_C"/>
</dbReference>
<dbReference type="EMBL" id="JBIGIA010000004">
    <property type="protein sequence ID" value="MFG6456507.1"/>
    <property type="molecule type" value="Genomic_DNA"/>
</dbReference>
<comment type="caution">
    <text evidence="3">The sequence shown here is derived from an EMBL/GenBank/DDBJ whole genome shotgun (WGS) entry which is preliminary data.</text>
</comment>
<proteinExistence type="predicted"/>
<evidence type="ECO:0000256" key="1">
    <source>
        <dbReference type="SAM" id="SignalP"/>
    </source>
</evidence>
<dbReference type="NCBIfam" id="TIGR02595">
    <property type="entry name" value="PEP_CTERM"/>
    <property type="match status" value="1"/>
</dbReference>
<protein>
    <submittedName>
        <fullName evidence="3">Choice-of-anchor R domain-containing protein</fullName>
    </submittedName>
</protein>
<keyword evidence="1" id="KW-0732">Signal</keyword>
<keyword evidence="4" id="KW-1185">Reference proteome</keyword>
<evidence type="ECO:0000313" key="4">
    <source>
        <dbReference type="Proteomes" id="UP001606305"/>
    </source>
</evidence>
<feature type="signal peptide" evidence="1">
    <location>
        <begin position="1"/>
        <end position="23"/>
    </location>
</feature>
<dbReference type="RefSeq" id="WP_394487258.1">
    <property type="nucleotide sequence ID" value="NZ_JBIGIA010000004.1"/>
</dbReference>
<evidence type="ECO:0000259" key="2">
    <source>
        <dbReference type="Pfam" id="PF07589"/>
    </source>
</evidence>
<sequence>MHFLSKPLLLAAMLAATMTAAHAATLFDNLGASRDGADPLLSYGPLADSFNTGTQAGLVLTQVTALLKSDSADLVGDLRVSLYSDGASGPGALLTTLGTLSSAAVATNHFAAYTFTPTHGVALAADTTYWVQIESLGASAVEWSWSQDLSGTGVAGGSNYSALFGSNANTAFAPYQMSVSVQAVPEPASAALMLGGAGLLLAARRRQR</sequence>
<dbReference type="Proteomes" id="UP001606305">
    <property type="component" value="Unassembled WGS sequence"/>
</dbReference>
<accession>A0ABW7G3I3</accession>
<reference evidence="3 4" key="1">
    <citation type="submission" date="2024-09" db="EMBL/GenBank/DDBJ databases">
        <title>Novel species of the genus Pelomonas and Roseateles isolated from streams.</title>
        <authorList>
            <person name="Lu H."/>
        </authorList>
    </citation>
    <scope>NUCLEOTIDE SEQUENCE [LARGE SCALE GENOMIC DNA]</scope>
    <source>
        <strain evidence="3 4">BYS96W</strain>
    </source>
</reference>
<dbReference type="NCBIfam" id="NF041539">
    <property type="entry name" value="choice_anch_R"/>
    <property type="match status" value="1"/>
</dbReference>